<keyword evidence="2" id="KW-1185">Reference proteome</keyword>
<proteinExistence type="predicted"/>
<reference evidence="1" key="1">
    <citation type="submission" date="2023-03" db="EMBL/GenBank/DDBJ databases">
        <title>Massive genome expansion in bonnet fungi (Mycena s.s.) driven by repeated elements and novel gene families across ecological guilds.</title>
        <authorList>
            <consortium name="Lawrence Berkeley National Laboratory"/>
            <person name="Harder C.B."/>
            <person name="Miyauchi S."/>
            <person name="Viragh M."/>
            <person name="Kuo A."/>
            <person name="Thoen E."/>
            <person name="Andreopoulos B."/>
            <person name="Lu D."/>
            <person name="Skrede I."/>
            <person name="Drula E."/>
            <person name="Henrissat B."/>
            <person name="Morin E."/>
            <person name="Kohler A."/>
            <person name="Barry K."/>
            <person name="LaButti K."/>
            <person name="Morin E."/>
            <person name="Salamov A."/>
            <person name="Lipzen A."/>
            <person name="Mereny Z."/>
            <person name="Hegedus B."/>
            <person name="Baldrian P."/>
            <person name="Stursova M."/>
            <person name="Weitz H."/>
            <person name="Taylor A."/>
            <person name="Grigoriev I.V."/>
            <person name="Nagy L.G."/>
            <person name="Martin F."/>
            <person name="Kauserud H."/>
        </authorList>
    </citation>
    <scope>NUCLEOTIDE SEQUENCE</scope>
    <source>
        <strain evidence="1">9284</strain>
    </source>
</reference>
<name>A0AAD7B510_9AGAR</name>
<sequence>MPQLFYTQSAEGDMQLIDHQVYATSSVPQYQQLHRMGEQLLQAYSGVLNYLSTRNKAPNALRLQNAFAAAVFDVEEDDLFRMGEEEKAGLREKACDLFIRGTPPALVVYVGKHRTPRLQSSPSTSASLTFTTASSDKEYEKWFAWDKEWDAAEGPWPCPWGWHTRCWNDKRFCIFLSGAYAIWPQYWDSSAWTQHLLLQTHAQVTMFHELIHAARTVGNGVSSLTPAKIIDHPSKAKRVGPGEAVVGEAGRYGEKVAFGAVVDICFESDRTVTLFASDPSKPPGTADFRLSGATDITLLFHQSTPPINFVQLAEENQYISVPEYTRTKAGGCGEGTVNVVIGDIPPIPPAAAEPSGFIIPATGPLQDHINKHRDDLKPRCVESDS</sequence>
<gene>
    <name evidence="1" type="ORF">FB45DRAFT_942022</name>
</gene>
<comment type="caution">
    <text evidence="1">The sequence shown here is derived from an EMBL/GenBank/DDBJ whole genome shotgun (WGS) entry which is preliminary data.</text>
</comment>
<organism evidence="1 2">
    <name type="scientific">Roridomyces roridus</name>
    <dbReference type="NCBI Taxonomy" id="1738132"/>
    <lineage>
        <taxon>Eukaryota</taxon>
        <taxon>Fungi</taxon>
        <taxon>Dikarya</taxon>
        <taxon>Basidiomycota</taxon>
        <taxon>Agaricomycotina</taxon>
        <taxon>Agaricomycetes</taxon>
        <taxon>Agaricomycetidae</taxon>
        <taxon>Agaricales</taxon>
        <taxon>Marasmiineae</taxon>
        <taxon>Mycenaceae</taxon>
        <taxon>Roridomyces</taxon>
    </lineage>
</organism>
<evidence type="ECO:0000313" key="1">
    <source>
        <dbReference type="EMBL" id="KAJ7610917.1"/>
    </source>
</evidence>
<dbReference type="AlphaFoldDB" id="A0AAD7B510"/>
<accession>A0AAD7B510</accession>
<evidence type="ECO:0000313" key="2">
    <source>
        <dbReference type="Proteomes" id="UP001221142"/>
    </source>
</evidence>
<dbReference type="EMBL" id="JARKIF010000034">
    <property type="protein sequence ID" value="KAJ7610917.1"/>
    <property type="molecule type" value="Genomic_DNA"/>
</dbReference>
<protein>
    <submittedName>
        <fullName evidence="1">Uncharacterized protein</fullName>
    </submittedName>
</protein>
<dbReference type="Proteomes" id="UP001221142">
    <property type="component" value="Unassembled WGS sequence"/>
</dbReference>